<evidence type="ECO:0000313" key="2">
    <source>
        <dbReference type="Proteomes" id="UP000002218"/>
    </source>
</evidence>
<dbReference type="InterPro" id="IPR029058">
    <property type="entry name" value="AB_hydrolase_fold"/>
</dbReference>
<keyword evidence="2" id="KW-1185">Reference proteome</keyword>
<dbReference type="EMBL" id="CP001737">
    <property type="protein sequence ID" value="ACV79056.1"/>
    <property type="molecule type" value="Genomic_DNA"/>
</dbReference>
<dbReference type="KEGG" id="nml:Namu_2710"/>
<dbReference type="HOGENOM" id="CLU_952562_0_0_11"/>
<dbReference type="STRING" id="479431.Namu_2710"/>
<accession>C8X8K1</accession>
<protein>
    <recommendedName>
        <fullName evidence="3">AB hydrolase-1 domain-containing protein</fullName>
    </recommendedName>
</protein>
<dbReference type="InParanoid" id="C8X8K1"/>
<organism evidence="1 2">
    <name type="scientific">Nakamurella multipartita (strain ATCC 700099 / DSM 44233 / CIP 104796 / JCM 9543 / NBRC 105858 / Y-104)</name>
    <name type="common">Microsphaera multipartita</name>
    <dbReference type="NCBI Taxonomy" id="479431"/>
    <lineage>
        <taxon>Bacteria</taxon>
        <taxon>Bacillati</taxon>
        <taxon>Actinomycetota</taxon>
        <taxon>Actinomycetes</taxon>
        <taxon>Nakamurellales</taxon>
        <taxon>Nakamurellaceae</taxon>
        <taxon>Nakamurella</taxon>
    </lineage>
</organism>
<dbReference type="SUPFAM" id="SSF53474">
    <property type="entry name" value="alpha/beta-Hydrolases"/>
    <property type="match status" value="1"/>
</dbReference>
<reference evidence="1 2" key="2">
    <citation type="journal article" date="2010" name="Stand. Genomic Sci.">
        <title>Complete genome sequence of Nakamurella multipartita type strain (Y-104).</title>
        <authorList>
            <person name="Tice H."/>
            <person name="Mayilraj S."/>
            <person name="Sims D."/>
            <person name="Lapidus A."/>
            <person name="Nolan M."/>
            <person name="Lucas S."/>
            <person name="Glavina Del Rio T."/>
            <person name="Copeland A."/>
            <person name="Cheng J.F."/>
            <person name="Meincke L."/>
            <person name="Bruce D."/>
            <person name="Goodwin L."/>
            <person name="Pitluck S."/>
            <person name="Ivanova N."/>
            <person name="Mavromatis K."/>
            <person name="Ovchinnikova G."/>
            <person name="Pati A."/>
            <person name="Chen A."/>
            <person name="Palaniappan K."/>
            <person name="Land M."/>
            <person name="Hauser L."/>
            <person name="Chang Y.J."/>
            <person name="Jeffries C.D."/>
            <person name="Detter J.C."/>
            <person name="Brettin T."/>
            <person name="Rohde M."/>
            <person name="Goker M."/>
            <person name="Bristow J."/>
            <person name="Eisen J.A."/>
            <person name="Markowitz V."/>
            <person name="Hugenholtz P."/>
            <person name="Kyrpides N.C."/>
            <person name="Klenk H.P."/>
            <person name="Chen F."/>
        </authorList>
    </citation>
    <scope>NUCLEOTIDE SEQUENCE [LARGE SCALE GENOMIC DNA]</scope>
    <source>
        <strain evidence="2">ATCC 700099 / DSM 44233 / CIP 104796 / JCM 9543 / NBRC 105858 / Y-104</strain>
    </source>
</reference>
<dbReference type="Proteomes" id="UP000002218">
    <property type="component" value="Chromosome"/>
</dbReference>
<evidence type="ECO:0000313" key="1">
    <source>
        <dbReference type="EMBL" id="ACV79056.1"/>
    </source>
</evidence>
<evidence type="ECO:0008006" key="3">
    <source>
        <dbReference type="Google" id="ProtNLM"/>
    </source>
</evidence>
<dbReference type="eggNOG" id="COG2267">
    <property type="taxonomic scope" value="Bacteria"/>
</dbReference>
<proteinExistence type="predicted"/>
<name>C8X8K1_NAKMY</name>
<reference evidence="2" key="1">
    <citation type="submission" date="2009-09" db="EMBL/GenBank/DDBJ databases">
        <title>The complete genome of Nakamurella multipartita DSM 44233.</title>
        <authorList>
            <consortium name="US DOE Joint Genome Institute (JGI-PGF)"/>
            <person name="Lucas S."/>
            <person name="Copeland A."/>
            <person name="Lapidus A."/>
            <person name="Glavina del Rio T."/>
            <person name="Dalin E."/>
            <person name="Tice H."/>
            <person name="Bruce D."/>
            <person name="Goodwin L."/>
            <person name="Pitluck S."/>
            <person name="Kyrpides N."/>
            <person name="Mavromatis K."/>
            <person name="Ivanova N."/>
            <person name="Ovchinnikova G."/>
            <person name="Sims D."/>
            <person name="Meincke L."/>
            <person name="Brettin T."/>
            <person name="Detter J.C."/>
            <person name="Han C."/>
            <person name="Larimer F."/>
            <person name="Land M."/>
            <person name="Hauser L."/>
            <person name="Markowitz V."/>
            <person name="Cheng J.-F."/>
            <person name="Hugenholtz P."/>
            <person name="Woyke T."/>
            <person name="Wu D."/>
            <person name="Klenk H.-P."/>
            <person name="Eisen J.A."/>
        </authorList>
    </citation>
    <scope>NUCLEOTIDE SEQUENCE [LARGE SCALE GENOMIC DNA]</scope>
    <source>
        <strain evidence="2">ATCC 700099 / DSM 44233 / CIP 104796 / JCM 9543 / NBRC 105858 / Y-104</strain>
    </source>
</reference>
<gene>
    <name evidence="1" type="ordered locus">Namu_2710</name>
</gene>
<dbReference type="AlphaFoldDB" id="C8X8K1"/>
<dbReference type="Gene3D" id="3.40.50.1820">
    <property type="entry name" value="alpha/beta hydrolase"/>
    <property type="match status" value="1"/>
</dbReference>
<sequence>MDWHTARRIPTFRRESWLYVSHQPPDRLVIFVHGFMGKSVKTWRQFDAGGGVSDWWRKSDMLFFGYSSLSDSVAATSNRLRQLLFDFYPHPPTGPLFLDNSPIRPHIEMPYKELVIVGHSLGGLVVRCALLYIAENWHKPHSGAESPPPDVLSARVFLFSPATGGFRPSGKVALARELGLLRFAELRLNMAPAYLELAVNSATLNSIRTRTRTLLDEFGNEGLQALRPTVLFANPDDVVNYDTYWHDTQHDSQDGRSHSSVCKPNQSYWAPWYMVEANVARIRVERDRVHQA</sequence>